<protein>
    <recommendedName>
        <fullName evidence="3">YbaB/EbfC family DNA-binding protein</fullName>
    </recommendedName>
</protein>
<accession>A0A9D2EBZ8</accession>
<organism evidence="1 2">
    <name type="scientific">Candidatus Ruania gallistercoris</name>
    <dbReference type="NCBI Taxonomy" id="2838746"/>
    <lineage>
        <taxon>Bacteria</taxon>
        <taxon>Bacillati</taxon>
        <taxon>Actinomycetota</taxon>
        <taxon>Actinomycetes</taxon>
        <taxon>Micrococcales</taxon>
        <taxon>Ruaniaceae</taxon>
        <taxon>Ruania</taxon>
    </lineage>
</organism>
<name>A0A9D2EBZ8_9MICO</name>
<reference evidence="1" key="2">
    <citation type="submission" date="2021-04" db="EMBL/GenBank/DDBJ databases">
        <authorList>
            <person name="Gilroy R."/>
        </authorList>
    </citation>
    <scope>NUCLEOTIDE SEQUENCE</scope>
    <source>
        <strain evidence="1">ChiGjej4B4-7305</strain>
    </source>
</reference>
<evidence type="ECO:0000313" key="1">
    <source>
        <dbReference type="EMBL" id="HIZ34526.1"/>
    </source>
</evidence>
<dbReference type="Gene3D" id="3.30.1310.10">
    <property type="entry name" value="Nucleoid-associated protein YbaB-like domain"/>
    <property type="match status" value="1"/>
</dbReference>
<evidence type="ECO:0000313" key="2">
    <source>
        <dbReference type="Proteomes" id="UP000824037"/>
    </source>
</evidence>
<proteinExistence type="predicted"/>
<sequence length="131" mass="14779">MSETFGNFDEAQAQLDSWVQFAERRGEAAQRAVDRIEALTVEVWSPRREVRVVLDQSGLLTDLEFAEWAPTESPGSLGRAVQKAHDDALLKWRDAMDAIADEEYEDFEDLRTATKESAHAGLPPMLDEDNQ</sequence>
<dbReference type="SUPFAM" id="SSF82607">
    <property type="entry name" value="YbaB-like"/>
    <property type="match status" value="1"/>
</dbReference>
<gene>
    <name evidence="1" type="ORF">H9815_02020</name>
</gene>
<comment type="caution">
    <text evidence="1">The sequence shown here is derived from an EMBL/GenBank/DDBJ whole genome shotgun (WGS) entry which is preliminary data.</text>
</comment>
<reference evidence="1" key="1">
    <citation type="journal article" date="2021" name="PeerJ">
        <title>Extensive microbial diversity within the chicken gut microbiome revealed by metagenomics and culture.</title>
        <authorList>
            <person name="Gilroy R."/>
            <person name="Ravi A."/>
            <person name="Getino M."/>
            <person name="Pursley I."/>
            <person name="Horton D.L."/>
            <person name="Alikhan N.F."/>
            <person name="Baker D."/>
            <person name="Gharbi K."/>
            <person name="Hall N."/>
            <person name="Watson M."/>
            <person name="Adriaenssens E.M."/>
            <person name="Foster-Nyarko E."/>
            <person name="Jarju S."/>
            <person name="Secka A."/>
            <person name="Antonio M."/>
            <person name="Oren A."/>
            <person name="Chaudhuri R.R."/>
            <person name="La Ragione R."/>
            <person name="Hildebrand F."/>
            <person name="Pallen M.J."/>
        </authorList>
    </citation>
    <scope>NUCLEOTIDE SEQUENCE</scope>
    <source>
        <strain evidence="1">ChiGjej4B4-7305</strain>
    </source>
</reference>
<dbReference type="InterPro" id="IPR036894">
    <property type="entry name" value="YbaB-like_sf"/>
</dbReference>
<dbReference type="Proteomes" id="UP000824037">
    <property type="component" value="Unassembled WGS sequence"/>
</dbReference>
<evidence type="ECO:0008006" key="3">
    <source>
        <dbReference type="Google" id="ProtNLM"/>
    </source>
</evidence>
<dbReference type="EMBL" id="DXBY01000041">
    <property type="protein sequence ID" value="HIZ34526.1"/>
    <property type="molecule type" value="Genomic_DNA"/>
</dbReference>
<dbReference type="AlphaFoldDB" id="A0A9D2EBZ8"/>